<sequence length="229" mass="25884">MSTPRYHLVSHVLCPYVQRAVIVLTEKGVPFERTDVDLSNKPDWFLRISPLGKTPVLVVDGAPIFESAVICDYLDETLAPRLHPDTPLERARHRAWVEFASALLNAVWGFYTAPDEAALAAKARDIRARFEQLEDALGAGPYFGGAHFSIVDAAFGPVFRYFDVFEQIDDFGFFAALPKLTAWRQRLAERPSVRAAVRPDYPQLLMDFLLKRGSVLSTRIRDHALRVRD</sequence>
<dbReference type="GeneID" id="99793476"/>
<accession>A0A6H9SZR2</accession>
<dbReference type="InterPro" id="IPR045073">
    <property type="entry name" value="Omega/Tau-like"/>
</dbReference>
<dbReference type="EMBL" id="VZOJ01000007">
    <property type="protein sequence ID" value="KAB0643948.1"/>
    <property type="molecule type" value="Genomic_DNA"/>
</dbReference>
<organism evidence="6 8">
    <name type="scientific">Burkholderia latens</name>
    <dbReference type="NCBI Taxonomy" id="488446"/>
    <lineage>
        <taxon>Bacteria</taxon>
        <taxon>Pseudomonadati</taxon>
        <taxon>Pseudomonadota</taxon>
        <taxon>Betaproteobacteria</taxon>
        <taxon>Burkholderiales</taxon>
        <taxon>Burkholderiaceae</taxon>
        <taxon>Burkholderia</taxon>
        <taxon>Burkholderia cepacia complex</taxon>
    </lineage>
</organism>
<evidence type="ECO:0000256" key="1">
    <source>
        <dbReference type="ARBA" id="ARBA00012452"/>
    </source>
</evidence>
<protein>
    <recommendedName>
        <fullName evidence="1">glutathione transferase</fullName>
        <ecNumber evidence="1">2.5.1.18</ecNumber>
    </recommendedName>
</protein>
<evidence type="ECO:0000313" key="7">
    <source>
        <dbReference type="EMBL" id="VWC27846.1"/>
    </source>
</evidence>
<dbReference type="InterPro" id="IPR045074">
    <property type="entry name" value="GST_C_Tau"/>
</dbReference>
<dbReference type="EMBL" id="CABVPL010000081">
    <property type="protein sequence ID" value="VWC27846.1"/>
    <property type="molecule type" value="Genomic_DNA"/>
</dbReference>
<reference evidence="7 9" key="2">
    <citation type="submission" date="2019-09" db="EMBL/GenBank/DDBJ databases">
        <authorList>
            <person name="Depoorter E."/>
        </authorList>
    </citation>
    <scope>NUCLEOTIDE SEQUENCE [LARGE SCALE GENOMIC DNA]</scope>
    <source>
        <strain evidence="7">LMG 24064</strain>
    </source>
</reference>
<dbReference type="Gene3D" id="1.20.1050.10">
    <property type="match status" value="1"/>
</dbReference>
<dbReference type="Proteomes" id="UP000430232">
    <property type="component" value="Unassembled WGS sequence"/>
</dbReference>
<dbReference type="InterPro" id="IPR010987">
    <property type="entry name" value="Glutathione-S-Trfase_C-like"/>
</dbReference>
<evidence type="ECO:0000313" key="8">
    <source>
        <dbReference type="Proteomes" id="UP000430232"/>
    </source>
</evidence>
<dbReference type="SFLD" id="SFLDG01152">
    <property type="entry name" value="Main.3:_Omega-_and_Tau-like"/>
    <property type="match status" value="1"/>
</dbReference>
<dbReference type="EC" id="2.5.1.18" evidence="1"/>
<feature type="domain" description="GST C-terminal" evidence="5">
    <location>
        <begin position="86"/>
        <end position="208"/>
    </location>
</feature>
<dbReference type="SUPFAM" id="SSF47616">
    <property type="entry name" value="GST C-terminal domain-like"/>
    <property type="match status" value="1"/>
</dbReference>
<dbReference type="InterPro" id="IPR036282">
    <property type="entry name" value="Glutathione-S-Trfase_C_sf"/>
</dbReference>
<keyword evidence="2 6" id="KW-0808">Transferase</keyword>
<dbReference type="SFLD" id="SFLDG00358">
    <property type="entry name" value="Main_(cytGST)"/>
    <property type="match status" value="1"/>
</dbReference>
<dbReference type="PROSITE" id="PS50404">
    <property type="entry name" value="GST_NTER"/>
    <property type="match status" value="1"/>
</dbReference>
<dbReference type="InterPro" id="IPR040079">
    <property type="entry name" value="Glutathione_S-Trfase"/>
</dbReference>
<dbReference type="GO" id="GO:0005737">
    <property type="term" value="C:cytoplasm"/>
    <property type="evidence" value="ECO:0007669"/>
    <property type="project" value="TreeGrafter"/>
</dbReference>
<evidence type="ECO:0000256" key="3">
    <source>
        <dbReference type="ARBA" id="ARBA00047960"/>
    </source>
</evidence>
<evidence type="ECO:0000256" key="2">
    <source>
        <dbReference type="ARBA" id="ARBA00022679"/>
    </source>
</evidence>
<dbReference type="InterPro" id="IPR004045">
    <property type="entry name" value="Glutathione_S-Trfase_N"/>
</dbReference>
<dbReference type="GO" id="GO:0004364">
    <property type="term" value="F:glutathione transferase activity"/>
    <property type="evidence" value="ECO:0007669"/>
    <property type="project" value="UniProtKB-EC"/>
</dbReference>
<dbReference type="InterPro" id="IPR050983">
    <property type="entry name" value="GST_Omega/HSP26"/>
</dbReference>
<dbReference type="RefSeq" id="WP_151063211.1">
    <property type="nucleotide sequence ID" value="NZ_CABVPL010000081.1"/>
</dbReference>
<dbReference type="PROSITE" id="PS50405">
    <property type="entry name" value="GST_CTER"/>
    <property type="match status" value="1"/>
</dbReference>
<dbReference type="PANTHER" id="PTHR43968:SF6">
    <property type="entry name" value="GLUTATHIONE S-TRANSFERASE OMEGA"/>
    <property type="match status" value="1"/>
</dbReference>
<reference evidence="6 8" key="1">
    <citation type="submission" date="2019-09" db="EMBL/GenBank/DDBJ databases">
        <title>Draft genome sequences of 48 bacterial type strains from the CCUG.</title>
        <authorList>
            <person name="Tunovic T."/>
            <person name="Pineiro-Iglesias B."/>
            <person name="Unosson C."/>
            <person name="Inganas E."/>
            <person name="Ohlen M."/>
            <person name="Cardew S."/>
            <person name="Jensie-Markopoulos S."/>
            <person name="Salva-Serra F."/>
            <person name="Jaen-Luchoro D."/>
            <person name="Karlsson R."/>
            <person name="Svensson-Stadler L."/>
            <person name="Chun J."/>
            <person name="Moore E."/>
        </authorList>
    </citation>
    <scope>NUCLEOTIDE SEQUENCE [LARGE SCALE GENOMIC DNA]</scope>
    <source>
        <strain evidence="6 8">CCUG 54555</strain>
    </source>
</reference>
<dbReference type="Pfam" id="PF13409">
    <property type="entry name" value="GST_N_2"/>
    <property type="match status" value="1"/>
</dbReference>
<dbReference type="Proteomes" id="UP000494222">
    <property type="component" value="Unassembled WGS sequence"/>
</dbReference>
<evidence type="ECO:0000313" key="9">
    <source>
        <dbReference type="Proteomes" id="UP000494222"/>
    </source>
</evidence>
<proteinExistence type="predicted"/>
<comment type="catalytic activity">
    <reaction evidence="3">
        <text>RX + glutathione = an S-substituted glutathione + a halide anion + H(+)</text>
        <dbReference type="Rhea" id="RHEA:16437"/>
        <dbReference type="ChEBI" id="CHEBI:15378"/>
        <dbReference type="ChEBI" id="CHEBI:16042"/>
        <dbReference type="ChEBI" id="CHEBI:17792"/>
        <dbReference type="ChEBI" id="CHEBI:57925"/>
        <dbReference type="ChEBI" id="CHEBI:90779"/>
        <dbReference type="EC" id="2.5.1.18"/>
    </reaction>
</comment>
<gene>
    <name evidence="7" type="ORF">BLA24064_06171</name>
    <name evidence="6" type="ORF">F7R21_04965</name>
</gene>
<dbReference type="PANTHER" id="PTHR43968">
    <property type="match status" value="1"/>
</dbReference>
<keyword evidence="8" id="KW-1185">Reference proteome</keyword>
<dbReference type="InterPro" id="IPR036249">
    <property type="entry name" value="Thioredoxin-like_sf"/>
</dbReference>
<dbReference type="GO" id="GO:0006749">
    <property type="term" value="P:glutathione metabolic process"/>
    <property type="evidence" value="ECO:0007669"/>
    <property type="project" value="InterPro"/>
</dbReference>
<dbReference type="Gene3D" id="3.40.30.10">
    <property type="entry name" value="Glutaredoxin"/>
    <property type="match status" value="1"/>
</dbReference>
<dbReference type="OrthoDB" id="3828095at2"/>
<evidence type="ECO:0000313" key="6">
    <source>
        <dbReference type="EMBL" id="KAB0643948.1"/>
    </source>
</evidence>
<feature type="domain" description="GST N-terminal" evidence="4">
    <location>
        <begin position="4"/>
        <end position="82"/>
    </location>
</feature>
<evidence type="ECO:0000259" key="5">
    <source>
        <dbReference type="PROSITE" id="PS50405"/>
    </source>
</evidence>
<dbReference type="AlphaFoldDB" id="A0A6H9SZR2"/>
<dbReference type="CDD" id="cd03185">
    <property type="entry name" value="GST_C_Tau"/>
    <property type="match status" value="1"/>
</dbReference>
<dbReference type="Pfam" id="PF13410">
    <property type="entry name" value="GST_C_2"/>
    <property type="match status" value="1"/>
</dbReference>
<dbReference type="SUPFAM" id="SSF52833">
    <property type="entry name" value="Thioredoxin-like"/>
    <property type="match status" value="1"/>
</dbReference>
<dbReference type="SFLD" id="SFLDS00019">
    <property type="entry name" value="Glutathione_Transferase_(cytos"/>
    <property type="match status" value="1"/>
</dbReference>
<name>A0A6H9SZR2_9BURK</name>
<evidence type="ECO:0000259" key="4">
    <source>
        <dbReference type="PROSITE" id="PS50404"/>
    </source>
</evidence>